<comment type="caution">
    <text evidence="1">The sequence shown here is derived from an EMBL/GenBank/DDBJ whole genome shotgun (WGS) entry which is preliminary data.</text>
</comment>
<dbReference type="EMBL" id="MU267752">
    <property type="protein sequence ID" value="KAH7909575.1"/>
    <property type="molecule type" value="Genomic_DNA"/>
</dbReference>
<name>A0ACB8A8F9_9AGAM</name>
<gene>
    <name evidence="1" type="ORF">BJ138DRAFT_1114860</name>
</gene>
<organism evidence="1 2">
    <name type="scientific">Hygrophoropsis aurantiaca</name>
    <dbReference type="NCBI Taxonomy" id="72124"/>
    <lineage>
        <taxon>Eukaryota</taxon>
        <taxon>Fungi</taxon>
        <taxon>Dikarya</taxon>
        <taxon>Basidiomycota</taxon>
        <taxon>Agaricomycotina</taxon>
        <taxon>Agaricomycetes</taxon>
        <taxon>Agaricomycetidae</taxon>
        <taxon>Boletales</taxon>
        <taxon>Coniophorineae</taxon>
        <taxon>Hygrophoropsidaceae</taxon>
        <taxon>Hygrophoropsis</taxon>
    </lineage>
</organism>
<accession>A0ACB8A8F9</accession>
<sequence>MPQLLEGSCHCGAIRFIAQSSTFVPYQLCLCSICRKTCGAGGSINLAADIDTFLVRQGKEHIRVYEAGVDCDSDDFDDEDDESVPLSRSFCTKCSAMLWIYDDNRPGFIYPFASAIDYPELENPKVLVVVHASSKSAYVRLPEGEKIVYDEDANFSAEEWHKKHGKFVE</sequence>
<evidence type="ECO:0000313" key="1">
    <source>
        <dbReference type="EMBL" id="KAH7909575.1"/>
    </source>
</evidence>
<keyword evidence="2" id="KW-1185">Reference proteome</keyword>
<reference evidence="1" key="1">
    <citation type="journal article" date="2021" name="New Phytol.">
        <title>Evolutionary innovations through gain and loss of genes in the ectomycorrhizal Boletales.</title>
        <authorList>
            <person name="Wu G."/>
            <person name="Miyauchi S."/>
            <person name="Morin E."/>
            <person name="Kuo A."/>
            <person name="Drula E."/>
            <person name="Varga T."/>
            <person name="Kohler A."/>
            <person name="Feng B."/>
            <person name="Cao Y."/>
            <person name="Lipzen A."/>
            <person name="Daum C."/>
            <person name="Hundley H."/>
            <person name="Pangilinan J."/>
            <person name="Johnson J."/>
            <person name="Barry K."/>
            <person name="LaButti K."/>
            <person name="Ng V."/>
            <person name="Ahrendt S."/>
            <person name="Min B."/>
            <person name="Choi I.G."/>
            <person name="Park H."/>
            <person name="Plett J.M."/>
            <person name="Magnuson J."/>
            <person name="Spatafora J.W."/>
            <person name="Nagy L.G."/>
            <person name="Henrissat B."/>
            <person name="Grigoriev I.V."/>
            <person name="Yang Z.L."/>
            <person name="Xu J."/>
            <person name="Martin F.M."/>
        </authorList>
    </citation>
    <scope>NUCLEOTIDE SEQUENCE</scope>
    <source>
        <strain evidence="1">ATCC 28755</strain>
    </source>
</reference>
<dbReference type="Proteomes" id="UP000790377">
    <property type="component" value="Unassembled WGS sequence"/>
</dbReference>
<proteinExistence type="predicted"/>
<protein>
    <submittedName>
        <fullName evidence="1">Mss4-like protein</fullName>
    </submittedName>
</protein>
<evidence type="ECO:0000313" key="2">
    <source>
        <dbReference type="Proteomes" id="UP000790377"/>
    </source>
</evidence>